<name>A0A388JSZ7_CHABU</name>
<dbReference type="Pfam" id="PF14226">
    <property type="entry name" value="DIOX_N"/>
    <property type="match status" value="1"/>
</dbReference>
<dbReference type="OMA" id="WLGFFKV"/>
<dbReference type="InterPro" id="IPR050231">
    <property type="entry name" value="Iron_ascorbate_oxido_reductase"/>
</dbReference>
<dbReference type="InterPro" id="IPR005123">
    <property type="entry name" value="Oxoglu/Fe-dep_dioxygenase_dom"/>
</dbReference>
<keyword evidence="1" id="KW-0560">Oxidoreductase</keyword>
<sequence>MTAPAGCICLQLRTELDAGNHVQRMRQNLMRGRLGRSRIGIVSGIVRPTAMAPHGEAHTVASGDGNGNFTSMVAEIDPKCIVPEEHRATEADASSFDDSVERSVPVIDISALVQKSSDESAISRVVEQIGAACKEWGFFQAINHGVPQELLDELAAAEREFFALPLEEKKRVNRSITNAWGYANDELTKRTRDWKECFDFGPTYYPDLPDDHESNLSQDGFNQWPEGRPKFKSVLTRYFDVMTGLSTKLLEAIAMSLGLEADYFHQYFGKKHSSIMRLNFYPICPDPTVVMGVNRHKDAGALTVISQDDVGGLQVLNGGKWIGVKPIKGAFVINIGDMMQVWTNDIYKSPVHRVLANKLSARYSTPYFFNPAYETFCAPIEACVKPGTEPAYQPVSWAQYRLKRYEGDVSDRGEEVQIAQYVKG</sequence>
<dbReference type="FunFam" id="2.60.120.330:FF:000012">
    <property type="entry name" value="Gibberellin 20 oxidase 1"/>
    <property type="match status" value="1"/>
</dbReference>
<dbReference type="GO" id="GO:0016491">
    <property type="term" value="F:oxidoreductase activity"/>
    <property type="evidence" value="ECO:0007669"/>
    <property type="project" value="UniProtKB-KW"/>
</dbReference>
<keyword evidence="4" id="KW-1185">Reference proteome</keyword>
<dbReference type="GO" id="GO:0046872">
    <property type="term" value="F:metal ion binding"/>
    <property type="evidence" value="ECO:0007669"/>
    <property type="project" value="UniProtKB-KW"/>
</dbReference>
<comment type="similarity">
    <text evidence="1">Belongs to the iron/ascorbate-dependent oxidoreductase family.</text>
</comment>
<organism evidence="3 4">
    <name type="scientific">Chara braunii</name>
    <name type="common">Braun's stonewort</name>
    <dbReference type="NCBI Taxonomy" id="69332"/>
    <lineage>
        <taxon>Eukaryota</taxon>
        <taxon>Viridiplantae</taxon>
        <taxon>Streptophyta</taxon>
        <taxon>Charophyceae</taxon>
        <taxon>Charales</taxon>
        <taxon>Characeae</taxon>
        <taxon>Chara</taxon>
    </lineage>
</organism>
<dbReference type="PANTHER" id="PTHR47990">
    <property type="entry name" value="2-OXOGLUTARATE (2OG) AND FE(II)-DEPENDENT OXYGENASE SUPERFAMILY PROTEIN-RELATED"/>
    <property type="match status" value="1"/>
</dbReference>
<dbReference type="InterPro" id="IPR027443">
    <property type="entry name" value="IPNS-like_sf"/>
</dbReference>
<proteinExistence type="inferred from homology"/>
<dbReference type="Proteomes" id="UP000265515">
    <property type="component" value="Unassembled WGS sequence"/>
</dbReference>
<accession>A0A388JSZ7</accession>
<dbReference type="OrthoDB" id="288590at2759"/>
<dbReference type="Pfam" id="PF03171">
    <property type="entry name" value="2OG-FeII_Oxy"/>
    <property type="match status" value="1"/>
</dbReference>
<dbReference type="SUPFAM" id="SSF51197">
    <property type="entry name" value="Clavaminate synthase-like"/>
    <property type="match status" value="1"/>
</dbReference>
<dbReference type="STRING" id="69332.A0A388JSZ7"/>
<dbReference type="PROSITE" id="PS51471">
    <property type="entry name" value="FE2OG_OXY"/>
    <property type="match status" value="1"/>
</dbReference>
<dbReference type="InterPro" id="IPR026992">
    <property type="entry name" value="DIOX_N"/>
</dbReference>
<dbReference type="Gramene" id="GBG60928">
    <property type="protein sequence ID" value="GBG60928"/>
    <property type="gene ID" value="CBR_g16050"/>
</dbReference>
<evidence type="ECO:0000256" key="1">
    <source>
        <dbReference type="RuleBase" id="RU003682"/>
    </source>
</evidence>
<reference evidence="3 4" key="1">
    <citation type="journal article" date="2018" name="Cell">
        <title>The Chara Genome: Secondary Complexity and Implications for Plant Terrestrialization.</title>
        <authorList>
            <person name="Nishiyama T."/>
            <person name="Sakayama H."/>
            <person name="Vries J.D."/>
            <person name="Buschmann H."/>
            <person name="Saint-Marcoux D."/>
            <person name="Ullrich K.K."/>
            <person name="Haas F.B."/>
            <person name="Vanderstraeten L."/>
            <person name="Becker D."/>
            <person name="Lang D."/>
            <person name="Vosolsobe S."/>
            <person name="Rombauts S."/>
            <person name="Wilhelmsson P.K.I."/>
            <person name="Janitza P."/>
            <person name="Kern R."/>
            <person name="Heyl A."/>
            <person name="Rumpler F."/>
            <person name="Villalobos L.I.A.C."/>
            <person name="Clay J.M."/>
            <person name="Skokan R."/>
            <person name="Toyoda A."/>
            <person name="Suzuki Y."/>
            <person name="Kagoshima H."/>
            <person name="Schijlen E."/>
            <person name="Tajeshwar N."/>
            <person name="Catarino B."/>
            <person name="Hetherington A.J."/>
            <person name="Saltykova A."/>
            <person name="Bonnot C."/>
            <person name="Breuninger H."/>
            <person name="Symeonidi A."/>
            <person name="Radhakrishnan G.V."/>
            <person name="Van Nieuwerburgh F."/>
            <person name="Deforce D."/>
            <person name="Chang C."/>
            <person name="Karol K.G."/>
            <person name="Hedrich R."/>
            <person name="Ulvskov P."/>
            <person name="Glockner G."/>
            <person name="Delwiche C.F."/>
            <person name="Petrasek J."/>
            <person name="Van de Peer Y."/>
            <person name="Friml J."/>
            <person name="Beilby M."/>
            <person name="Dolan L."/>
            <person name="Kohara Y."/>
            <person name="Sugano S."/>
            <person name="Fujiyama A."/>
            <person name="Delaux P.-M."/>
            <person name="Quint M."/>
            <person name="TheiBen G."/>
            <person name="Hagemann M."/>
            <person name="Harholt J."/>
            <person name="Dunand C."/>
            <person name="Zachgo S."/>
            <person name="Langdale J."/>
            <person name="Maumus F."/>
            <person name="Straeten D.V.D."/>
            <person name="Gould S.B."/>
            <person name="Rensing S.A."/>
        </authorList>
    </citation>
    <scope>NUCLEOTIDE SEQUENCE [LARGE SCALE GENOMIC DNA]</scope>
    <source>
        <strain evidence="3 4">S276</strain>
    </source>
</reference>
<evidence type="ECO:0000259" key="2">
    <source>
        <dbReference type="PROSITE" id="PS51471"/>
    </source>
</evidence>
<protein>
    <recommendedName>
        <fullName evidence="2">Fe2OG dioxygenase domain-containing protein</fullName>
    </recommendedName>
</protein>
<dbReference type="PRINTS" id="PR00682">
    <property type="entry name" value="IPNSYNTHASE"/>
</dbReference>
<keyword evidence="1" id="KW-0408">Iron</keyword>
<comment type="caution">
    <text evidence="3">The sequence shown here is derived from an EMBL/GenBank/DDBJ whole genome shotgun (WGS) entry which is preliminary data.</text>
</comment>
<gene>
    <name evidence="3" type="ORF">CBR_g16050</name>
</gene>
<evidence type="ECO:0000313" key="4">
    <source>
        <dbReference type="Proteomes" id="UP000265515"/>
    </source>
</evidence>
<dbReference type="AlphaFoldDB" id="A0A388JSZ7"/>
<dbReference type="Gene3D" id="2.60.120.330">
    <property type="entry name" value="B-lactam Antibiotic, Isopenicillin N Synthase, Chain"/>
    <property type="match status" value="1"/>
</dbReference>
<evidence type="ECO:0000313" key="3">
    <source>
        <dbReference type="EMBL" id="GBG60928.1"/>
    </source>
</evidence>
<keyword evidence="1" id="KW-0479">Metal-binding</keyword>
<dbReference type="InterPro" id="IPR044861">
    <property type="entry name" value="IPNS-like_FE2OG_OXY"/>
</dbReference>
<feature type="domain" description="Fe2OG dioxygenase" evidence="2">
    <location>
        <begin position="271"/>
        <end position="371"/>
    </location>
</feature>
<dbReference type="EMBL" id="BFEA01000015">
    <property type="protein sequence ID" value="GBG60928.1"/>
    <property type="molecule type" value="Genomic_DNA"/>
</dbReference>